<dbReference type="GO" id="GO:0035973">
    <property type="term" value="P:aggrephagy"/>
    <property type="evidence" value="ECO:0007669"/>
    <property type="project" value="TreeGrafter"/>
</dbReference>
<evidence type="ECO:0000256" key="2">
    <source>
        <dbReference type="PROSITE-ProRule" id="PRU00221"/>
    </source>
</evidence>
<evidence type="ECO:0000313" key="6">
    <source>
        <dbReference type="Proteomes" id="UP001186944"/>
    </source>
</evidence>
<dbReference type="SUPFAM" id="SSF48371">
    <property type="entry name" value="ARM repeat"/>
    <property type="match status" value="1"/>
</dbReference>
<dbReference type="SUPFAM" id="SSF50978">
    <property type="entry name" value="WD40 repeat-like"/>
    <property type="match status" value="1"/>
</dbReference>
<dbReference type="GO" id="GO:0005739">
    <property type="term" value="C:mitochondrion"/>
    <property type="evidence" value="ECO:0007669"/>
    <property type="project" value="TreeGrafter"/>
</dbReference>
<keyword evidence="6" id="KW-1185">Reference proteome</keyword>
<dbReference type="Proteomes" id="UP001186944">
    <property type="component" value="Unassembled WGS sequence"/>
</dbReference>
<evidence type="ECO:0000256" key="3">
    <source>
        <dbReference type="SAM" id="MobiDB-lite"/>
    </source>
</evidence>
<dbReference type="Gene3D" id="1.10.1540.10">
    <property type="entry name" value="BEACH domain"/>
    <property type="match status" value="1"/>
</dbReference>
<dbReference type="InterPro" id="IPR036372">
    <property type="entry name" value="BEACH_dom_sf"/>
</dbReference>
<accession>A0AA89C430</accession>
<proteinExistence type="predicted"/>
<dbReference type="SMART" id="SM01026">
    <property type="entry name" value="Beach"/>
    <property type="match status" value="1"/>
</dbReference>
<dbReference type="GO" id="GO:0035014">
    <property type="term" value="F:phosphatidylinositol 3-kinase regulator activity"/>
    <property type="evidence" value="ECO:0007669"/>
    <property type="project" value="TreeGrafter"/>
</dbReference>
<sequence>MILNFMAGRRMHDPNHHPILPWVMDFTGPDTGFRDLMYSKFRLNKGDNQLDLTFESFPSMSDSTHIPHHVSDVLSDITYYVYKARRTPKSILCSHVRSKWVPNEYPLSMLRMQEWTPDECIPEFFTDPTIFSSIHEDLPDLEIPPWCSNPEDFISKHMAVLESDTVSESLHHWIDLTFGYKLTGSAAASAKNINLKLVDHHTKVMNQGVVQLFNEPHPHRASLSEVATGVPPRVPKNMLYQEHGTHSKVESVQPINTQTRDLQVLGCLGCELFLSPTLQTQHKDCSLRHRYNSIKRLWKENRKVIPRPMQKFAEMLLFPEDSVLRQDQEYDSCDGALFQYPVINKYGLPVQTPNLLLNSHSGVVPFPKYFPELYTCICKIKEKEYEIDQIKWRSSKPLSEKEKVIKVIARDKVTIMQNFLEKFQGKVKSEGLELILPYVEELFSDRDTSVQAAWSLFNLIGQEIGPTETVVRFLPHLTKLFSGENSTPKHMKIYHRTFLVQLLLRLGLQIFLSNFSTLLVEAVAGYKDYIFEDLFLEDQDRDAESIGSYSQNEDDLSNKSDKSEESKSLKSEPEDVSRSVEHDPIASLLTRMSQENTESISDLDTKSISSQNEESHRADSLQFQSQDEVDEFEESSRPRDLHLIKTQNKQKLFSPIGSKGMVRSETDEFAKTMSDKTAEEVVNINHVAAESIKWLSGRLGPLLTAKYLSRNLIRMLALCYLGEEQLISIGDPDKRLPKTSRLICGDRNANKIIECLSFIAKMYGEQVVILQYIPCAIDMLNVARKRLTQRAEAGLVSALVLLRHILPLISDKTLMDILQDTIIKELLRPAIRIVSNINQSFPGGSTVRTIVCHKLIDVVYVIGLRLGFEMTRSHLTSVLSDFFRSFNQVHESQSSFHRSNSSNKLLDSDKFQGTIRSQGSDDTYCNIKMDTNTKEVVIGTPVSVLSVESSSPLSPSSWNARKTYSLTNITEDRDETFEGSGRYRENIKEELENVFTPELAYASYIPFCRIFGSIHIEQHLPNEDLIRHLCSQYDVRFDVDSSESGSEPQSPSEDIQQIIQGNNREITGNRIQLPVDSSGPDFIKFGPIHRSSKILKLDPDEVKCDMKERSSHLKGNWLLYWEHELGLSERDTLFNFKHIRLHSFEGHSNSVRSLTVLNNENSFISASKDKTVKLWSIKCFGDGTGKSKCQMTYHRHKKSIFSVVYLDSVRLVATCDSSVHIWDPFTGEIVRQLDSSRYAPITAMVALPAPSPQIITATNEASLKYLDLRAANYAHEFKTSAVSAGLIRSVTVDPENCWIAIGFSTGYMTLLDQRTGILMATWKGHEGEILQLKSFNRKSFISTSFDGTVKVWNVNDVKECTILKGHTDPVHCFAMYKGQVISATTGNKIGIHSSTESQASFTSTKLPSTTFRGVLTSMAVLPLNKTLLLGADNGSIRLLC</sequence>
<feature type="repeat" description="WD" evidence="2">
    <location>
        <begin position="1144"/>
        <end position="1178"/>
    </location>
</feature>
<dbReference type="PROSITE" id="PS50082">
    <property type="entry name" value="WD_REPEATS_2"/>
    <property type="match status" value="2"/>
</dbReference>
<dbReference type="InterPro" id="IPR001680">
    <property type="entry name" value="WD40_rpt"/>
</dbReference>
<feature type="compositionally biased region" description="Polar residues" evidence="3">
    <location>
        <begin position="590"/>
        <end position="612"/>
    </location>
</feature>
<dbReference type="InterPro" id="IPR036322">
    <property type="entry name" value="WD40_repeat_dom_sf"/>
</dbReference>
<dbReference type="Pfam" id="PF00400">
    <property type="entry name" value="WD40"/>
    <property type="match status" value="3"/>
</dbReference>
<dbReference type="SUPFAM" id="SSF81837">
    <property type="entry name" value="BEACH domain"/>
    <property type="match status" value="1"/>
</dbReference>
<feature type="region of interest" description="Disordered" evidence="3">
    <location>
        <begin position="545"/>
        <end position="641"/>
    </location>
</feature>
<feature type="repeat" description="WD" evidence="2">
    <location>
        <begin position="1322"/>
        <end position="1355"/>
    </location>
</feature>
<feature type="domain" description="BEACH" evidence="4">
    <location>
        <begin position="1"/>
        <end position="246"/>
    </location>
</feature>
<name>A0AA89C430_PINIB</name>
<dbReference type="EMBL" id="VSWD01000009">
    <property type="protein sequence ID" value="KAK3093971.1"/>
    <property type="molecule type" value="Genomic_DNA"/>
</dbReference>
<dbReference type="SMART" id="SM00320">
    <property type="entry name" value="WD40"/>
    <property type="match status" value="6"/>
</dbReference>
<dbReference type="InterPro" id="IPR052651">
    <property type="entry name" value="WDR81"/>
</dbReference>
<dbReference type="PROSITE" id="PS50197">
    <property type="entry name" value="BEACH"/>
    <property type="match status" value="1"/>
</dbReference>
<dbReference type="InterPro" id="IPR000409">
    <property type="entry name" value="BEACH_dom"/>
</dbReference>
<dbReference type="InterPro" id="IPR015943">
    <property type="entry name" value="WD40/YVTN_repeat-like_dom_sf"/>
</dbReference>
<reference evidence="5" key="1">
    <citation type="submission" date="2019-08" db="EMBL/GenBank/DDBJ databases">
        <title>The improved chromosome-level genome for the pearl oyster Pinctada fucata martensii using PacBio sequencing and Hi-C.</title>
        <authorList>
            <person name="Zheng Z."/>
        </authorList>
    </citation>
    <scope>NUCLEOTIDE SEQUENCE</scope>
    <source>
        <strain evidence="5">ZZ-2019</strain>
        <tissue evidence="5">Adductor muscle</tissue>
    </source>
</reference>
<dbReference type="InterPro" id="IPR016024">
    <property type="entry name" value="ARM-type_fold"/>
</dbReference>
<keyword evidence="1 2" id="KW-0853">WD repeat</keyword>
<organism evidence="5 6">
    <name type="scientific">Pinctada imbricata</name>
    <name type="common">Atlantic pearl-oyster</name>
    <name type="synonym">Pinctada martensii</name>
    <dbReference type="NCBI Taxonomy" id="66713"/>
    <lineage>
        <taxon>Eukaryota</taxon>
        <taxon>Metazoa</taxon>
        <taxon>Spiralia</taxon>
        <taxon>Lophotrochozoa</taxon>
        <taxon>Mollusca</taxon>
        <taxon>Bivalvia</taxon>
        <taxon>Autobranchia</taxon>
        <taxon>Pteriomorphia</taxon>
        <taxon>Pterioida</taxon>
        <taxon>Pterioidea</taxon>
        <taxon>Pteriidae</taxon>
        <taxon>Pinctada</taxon>
    </lineage>
</organism>
<dbReference type="PANTHER" id="PTHR44662:SF1">
    <property type="entry name" value="WD REPEAT-CONTAINING PROTEIN 81"/>
    <property type="match status" value="1"/>
</dbReference>
<evidence type="ECO:0000256" key="1">
    <source>
        <dbReference type="ARBA" id="ARBA00022574"/>
    </source>
</evidence>
<protein>
    <recommendedName>
        <fullName evidence="4">BEACH domain-containing protein</fullName>
    </recommendedName>
</protein>
<evidence type="ECO:0000313" key="5">
    <source>
        <dbReference type="EMBL" id="KAK3093971.1"/>
    </source>
</evidence>
<dbReference type="PANTHER" id="PTHR44662">
    <property type="entry name" value="WD REPEAT-CONTAINING PROTEIN 81"/>
    <property type="match status" value="1"/>
</dbReference>
<dbReference type="Pfam" id="PF02138">
    <property type="entry name" value="Beach"/>
    <property type="match status" value="1"/>
</dbReference>
<evidence type="ECO:0000259" key="4">
    <source>
        <dbReference type="PROSITE" id="PS50197"/>
    </source>
</evidence>
<gene>
    <name evidence="5" type="ORF">FSP39_022380</name>
</gene>
<dbReference type="Gene3D" id="2.130.10.10">
    <property type="entry name" value="YVTN repeat-like/Quinoprotein amine dehydrogenase"/>
    <property type="match status" value="2"/>
</dbReference>
<dbReference type="PROSITE" id="PS50294">
    <property type="entry name" value="WD_REPEATS_REGION"/>
    <property type="match status" value="1"/>
</dbReference>
<comment type="caution">
    <text evidence="5">The sequence shown here is derived from an EMBL/GenBank/DDBJ whole genome shotgun (WGS) entry which is preliminary data.</text>
</comment>
<dbReference type="CDD" id="cd06071">
    <property type="entry name" value="Beach"/>
    <property type="match status" value="1"/>
</dbReference>
<feature type="compositionally biased region" description="Basic and acidic residues" evidence="3">
    <location>
        <begin position="556"/>
        <end position="584"/>
    </location>
</feature>